<feature type="non-terminal residue" evidence="7">
    <location>
        <position position="1"/>
    </location>
</feature>
<dbReference type="PROSITE" id="PS51999">
    <property type="entry name" value="ZF_GRF"/>
    <property type="match status" value="1"/>
</dbReference>
<keyword evidence="1" id="KW-0479">Metal-binding</keyword>
<feature type="coiled-coil region" evidence="5">
    <location>
        <begin position="140"/>
        <end position="181"/>
    </location>
</feature>
<dbReference type="OrthoDB" id="1701552at2759"/>
<gene>
    <name evidence="7" type="ORF">C3L33_02804</name>
</gene>
<dbReference type="Pfam" id="PF06839">
    <property type="entry name" value="Zn_ribbon_GRF"/>
    <property type="match status" value="1"/>
</dbReference>
<keyword evidence="8" id="KW-1185">Reference proteome</keyword>
<keyword evidence="3" id="KW-0862">Zinc</keyword>
<proteinExistence type="predicted"/>
<accession>A0A6A4M7D9</accession>
<comment type="caution">
    <text evidence="7">The sequence shown here is derived from an EMBL/GenBank/DDBJ whole genome shotgun (WGS) entry which is preliminary data.</text>
</comment>
<dbReference type="GO" id="GO:0008270">
    <property type="term" value="F:zinc ion binding"/>
    <property type="evidence" value="ECO:0007669"/>
    <property type="project" value="UniProtKB-KW"/>
</dbReference>
<organism evidence="7 8">
    <name type="scientific">Rhododendron williamsianum</name>
    <dbReference type="NCBI Taxonomy" id="262921"/>
    <lineage>
        <taxon>Eukaryota</taxon>
        <taxon>Viridiplantae</taxon>
        <taxon>Streptophyta</taxon>
        <taxon>Embryophyta</taxon>
        <taxon>Tracheophyta</taxon>
        <taxon>Spermatophyta</taxon>
        <taxon>Magnoliopsida</taxon>
        <taxon>eudicotyledons</taxon>
        <taxon>Gunneridae</taxon>
        <taxon>Pentapetalae</taxon>
        <taxon>asterids</taxon>
        <taxon>Ericales</taxon>
        <taxon>Ericaceae</taxon>
        <taxon>Ericoideae</taxon>
        <taxon>Rhodoreae</taxon>
        <taxon>Rhododendron</taxon>
    </lineage>
</organism>
<name>A0A6A4M7D9_9ERIC</name>
<dbReference type="EMBL" id="QEFC01000282">
    <property type="protein sequence ID" value="KAE9465292.1"/>
    <property type="molecule type" value="Genomic_DNA"/>
</dbReference>
<evidence type="ECO:0000313" key="8">
    <source>
        <dbReference type="Proteomes" id="UP000428333"/>
    </source>
</evidence>
<sequence>MSASSSSTPNSRSKLECNVLCGCGVRAPLRTTIAEPNVGRRFLGCVNYKKDDEACKFFDWVDPPTCERGKDFRNWMVKKNDDLQKENVDLRAKIAELKEREEWFLMKMNCMNRNLKEMEDGFALKMEQYKNKEDWNELEMEDLRVKMEEVEANNVQLRVKVEEMEANNVSLRKRLKEEVEYGKKTGECVDCNGVTFSWHRDCCLFGG</sequence>
<evidence type="ECO:0000256" key="5">
    <source>
        <dbReference type="SAM" id="Coils"/>
    </source>
</evidence>
<evidence type="ECO:0000256" key="2">
    <source>
        <dbReference type="ARBA" id="ARBA00022771"/>
    </source>
</evidence>
<dbReference type="Proteomes" id="UP000428333">
    <property type="component" value="Linkage Group LG02"/>
</dbReference>
<keyword evidence="5" id="KW-0175">Coiled coil</keyword>
<reference evidence="7 8" key="1">
    <citation type="journal article" date="2019" name="Genome Biol. Evol.">
        <title>The Rhododendron genome and chromosomal organization provide insight into shared whole-genome duplications across the heath family (Ericaceae).</title>
        <authorList>
            <person name="Soza V.L."/>
            <person name="Lindsley D."/>
            <person name="Waalkes A."/>
            <person name="Ramage E."/>
            <person name="Patwardhan R.P."/>
            <person name="Burton J.N."/>
            <person name="Adey A."/>
            <person name="Kumar A."/>
            <person name="Qiu R."/>
            <person name="Shendure J."/>
            <person name="Hall B."/>
        </authorList>
    </citation>
    <scope>NUCLEOTIDE SEQUENCE [LARGE SCALE GENOMIC DNA]</scope>
    <source>
        <strain evidence="7">RSF 1966-606</strain>
    </source>
</reference>
<evidence type="ECO:0000259" key="6">
    <source>
        <dbReference type="PROSITE" id="PS51999"/>
    </source>
</evidence>
<protein>
    <recommendedName>
        <fullName evidence="6">GRF-type domain-containing protein</fullName>
    </recommendedName>
</protein>
<evidence type="ECO:0000256" key="1">
    <source>
        <dbReference type="ARBA" id="ARBA00022723"/>
    </source>
</evidence>
<evidence type="ECO:0000256" key="3">
    <source>
        <dbReference type="ARBA" id="ARBA00022833"/>
    </source>
</evidence>
<evidence type="ECO:0000256" key="4">
    <source>
        <dbReference type="PROSITE-ProRule" id="PRU01343"/>
    </source>
</evidence>
<keyword evidence="2 4" id="KW-0863">Zinc-finger</keyword>
<feature type="domain" description="GRF-type" evidence="6">
    <location>
        <begin position="21"/>
        <end position="64"/>
    </location>
</feature>
<dbReference type="AlphaFoldDB" id="A0A6A4M7D9"/>
<dbReference type="InterPro" id="IPR010666">
    <property type="entry name" value="Znf_GRF"/>
</dbReference>
<evidence type="ECO:0000313" key="7">
    <source>
        <dbReference type="EMBL" id="KAE9465292.1"/>
    </source>
</evidence>